<reference evidence="1 2" key="1">
    <citation type="submission" date="2023-10" db="EMBL/GenBank/DDBJ databases">
        <authorList>
            <person name="Robby Concha-Eloko"/>
            <person name="Pilar Barberan- Martinez"/>
            <person name="Rafael Sanjuan"/>
            <person name="Pilar Domingo-Calap"/>
        </authorList>
    </citation>
    <scope>NUCLEOTIDE SEQUENCE [LARGE SCALE GENOMIC DNA]</scope>
</reference>
<protein>
    <submittedName>
        <fullName evidence="1">Uncharacterized protein</fullName>
    </submittedName>
</protein>
<evidence type="ECO:0000313" key="1">
    <source>
        <dbReference type="EMBL" id="CAK1257473.1"/>
    </source>
</evidence>
<name>A0AAD2JTR0_9CAUD</name>
<keyword evidence="2" id="KW-1185">Reference proteome</keyword>
<dbReference type="EMBL" id="OY757092">
    <property type="protein sequence ID" value="CAK1257473.1"/>
    <property type="molecule type" value="Genomic_DNA"/>
</dbReference>
<accession>A0AAD2JTR0</accession>
<evidence type="ECO:0000313" key="2">
    <source>
        <dbReference type="Proteomes" id="UP001296049"/>
    </source>
</evidence>
<dbReference type="Proteomes" id="UP001296049">
    <property type="component" value="Chromosome"/>
</dbReference>
<organism evidence="1 2">
    <name type="scientific">Klebsiella phage vB_Kpn_K24PH164C1</name>
    <dbReference type="NCBI Taxonomy" id="3071676"/>
    <lineage>
        <taxon>Viruses</taxon>
        <taxon>Duplodnaviria</taxon>
        <taxon>Heunggongvirae</taxon>
        <taxon>Uroviricota</taxon>
        <taxon>Caudoviricetes</taxon>
        <taxon>Autographivirales</taxon>
        <taxon>Autoscriptoviridae</taxon>
        <taxon>Slopekvirinae</taxon>
        <taxon>Drulisvirus</taxon>
        <taxon>Drulisvirus K24PH164C1</taxon>
    </lineage>
</organism>
<sequence length="72" mass="7839">MKAVNIVVKDKGWNCAARDLTLGKVYPAIRTEAGEADSYGTINAFTFYELVDDVGDGCGIYLDYDGIVVEEV</sequence>
<proteinExistence type="predicted"/>
<gene>
    <name evidence="1" type="ORF">K24PH164C1_LOCUS20</name>
</gene>